<keyword evidence="12 18" id="KW-0456">Lyase</keyword>
<dbReference type="SUPFAM" id="SSF54211">
    <property type="entry name" value="Ribosomal protein S5 domain 2-like"/>
    <property type="match status" value="2"/>
</dbReference>
<evidence type="ECO:0000256" key="9">
    <source>
        <dbReference type="ARBA" id="ARBA00022801"/>
    </source>
</evidence>
<dbReference type="UniPathway" id="UPA00359">
    <property type="reaction ID" value="UER00478"/>
</dbReference>
<evidence type="ECO:0000256" key="16">
    <source>
        <dbReference type="ARBA" id="ARBA00061355"/>
    </source>
</evidence>
<gene>
    <name evidence="18" type="primary">fabZ</name>
    <name evidence="17" type="synonym">lpxC</name>
    <name evidence="19" type="ORF">SAMN04488090_1988</name>
</gene>
<dbReference type="EMBL" id="FNGS01000003">
    <property type="protein sequence ID" value="SDL85172.1"/>
    <property type="molecule type" value="Genomic_DNA"/>
</dbReference>
<comment type="cofactor">
    <cofactor evidence="1 17">
        <name>Zn(2+)</name>
        <dbReference type="ChEBI" id="CHEBI:29105"/>
    </cofactor>
</comment>
<evidence type="ECO:0000256" key="17">
    <source>
        <dbReference type="HAMAP-Rule" id="MF_00388"/>
    </source>
</evidence>
<dbReference type="InterPro" id="IPR010084">
    <property type="entry name" value="FabZ"/>
</dbReference>
<accession>A0A1G9NF92</accession>
<protein>
    <recommendedName>
        <fullName evidence="17 18">Multifunctional fusion protein</fullName>
    </recommendedName>
    <domain>
        <recommendedName>
            <fullName evidence="18">3-hydroxyacyl-[acyl-carrier-protein] dehydratase FabZ</fullName>
            <ecNumber evidence="18">4.2.1.59</ecNumber>
        </recommendedName>
        <alternativeName>
            <fullName evidence="18">(3R)-hydroxymyristoyl-[acyl-carrier-protein] dehydratase</fullName>
        </alternativeName>
        <alternativeName>
            <fullName evidence="18">Beta-hydroxyacyl-ACP dehydratase</fullName>
            <shortName evidence="18">(3R)-hydroxymyristoyl-ACP dehydrase</shortName>
        </alternativeName>
    </domain>
    <domain>
        <recommendedName>
            <fullName evidence="17">UDP-3-O-acyl-N-acetylglucosamine deacetylase</fullName>
            <shortName evidence="17">UDP-3-O-acyl-GlcNAc deacetylase</shortName>
            <ecNumber evidence="17">3.5.1.108</ecNumber>
        </recommendedName>
        <alternativeName>
            <fullName evidence="17">UDP-3-O-[R-3-hydroxymyristoyl]-N-acetylglucosamine deacetylase</fullName>
        </alternativeName>
    </domain>
</protein>
<dbReference type="GO" id="GO:0006633">
    <property type="term" value="P:fatty acid biosynthetic process"/>
    <property type="evidence" value="ECO:0007669"/>
    <property type="project" value="UniProtKB-UniRule"/>
</dbReference>
<evidence type="ECO:0000256" key="8">
    <source>
        <dbReference type="ARBA" id="ARBA00022723"/>
    </source>
</evidence>
<comment type="function">
    <text evidence="2 17">Catalyzes the hydrolysis of UDP-3-O-myristoyl-N-acetylglucosamine to form UDP-3-O-myristoylglucosamine and acetate, the committed step in lipid A biosynthesis.</text>
</comment>
<evidence type="ECO:0000256" key="15">
    <source>
        <dbReference type="ARBA" id="ARBA00061221"/>
    </source>
</evidence>
<dbReference type="EC" id="4.2.1.59" evidence="18"/>
<dbReference type="InterPro" id="IPR004463">
    <property type="entry name" value="UDP-acyl_GlcNac_deAcase"/>
</dbReference>
<dbReference type="InterPro" id="IPR020568">
    <property type="entry name" value="Ribosomal_Su5_D2-typ_SF"/>
</dbReference>
<keyword evidence="6 17" id="KW-0444">Lipid biosynthesis</keyword>
<comment type="similarity">
    <text evidence="16">In the C-terminal section; belongs to the thioester dehydratase family.</text>
</comment>
<feature type="binding site" evidence="17">
    <location>
        <position position="262"/>
    </location>
    <ligand>
        <name>Zn(2+)</name>
        <dbReference type="ChEBI" id="CHEBI:29105"/>
    </ligand>
</feature>
<comment type="similarity">
    <text evidence="18">Belongs to the thioester dehydratase family. FabZ subfamily.</text>
</comment>
<comment type="similarity">
    <text evidence="15">In the N-terminal section; belongs to the LpxC family.</text>
</comment>
<dbReference type="CDD" id="cd01288">
    <property type="entry name" value="FabZ"/>
    <property type="match status" value="1"/>
</dbReference>
<dbReference type="OrthoDB" id="9772788at2"/>
<dbReference type="InterPro" id="IPR015870">
    <property type="entry name" value="UDP-acyl_N-AcGlcN_deAcase_N"/>
</dbReference>
<dbReference type="GO" id="GO:0103117">
    <property type="term" value="F:UDP-3-O-acyl-N-acetylglucosamine deacetylase activity"/>
    <property type="evidence" value="ECO:0007669"/>
    <property type="project" value="UniProtKB-UniRule"/>
</dbReference>
<evidence type="ECO:0000256" key="10">
    <source>
        <dbReference type="ARBA" id="ARBA00022833"/>
    </source>
</evidence>
<keyword evidence="20" id="KW-1185">Reference proteome</keyword>
<feature type="active site" evidence="18">
    <location>
        <position position="367"/>
    </location>
</feature>
<dbReference type="Gene3D" id="3.30.230.20">
    <property type="entry name" value="lpxc deacetylase, domain 1"/>
    <property type="match status" value="1"/>
</dbReference>
<dbReference type="GO" id="GO:0019171">
    <property type="term" value="F:(3R)-hydroxyacyl-[acyl-carrier-protein] dehydratase activity"/>
    <property type="evidence" value="ECO:0007669"/>
    <property type="project" value="UniProtKB-EC"/>
</dbReference>
<dbReference type="GO" id="GO:0016020">
    <property type="term" value="C:membrane"/>
    <property type="evidence" value="ECO:0007669"/>
    <property type="project" value="GOC"/>
</dbReference>
<dbReference type="FunFam" id="3.10.129.10:FF:000001">
    <property type="entry name" value="3-hydroxyacyl-[acyl-carrier-protein] dehydratase FabZ"/>
    <property type="match status" value="1"/>
</dbReference>
<dbReference type="Gene3D" id="3.30.1700.10">
    <property type="entry name" value="lpxc deacetylase, domain 2"/>
    <property type="match status" value="1"/>
</dbReference>
<evidence type="ECO:0000313" key="20">
    <source>
        <dbReference type="Proteomes" id="UP000198901"/>
    </source>
</evidence>
<keyword evidence="8 17" id="KW-0479">Metal-binding</keyword>
<dbReference type="NCBIfam" id="TIGR01750">
    <property type="entry name" value="fabZ"/>
    <property type="match status" value="1"/>
</dbReference>
<organism evidence="19 20">
    <name type="scientific">Siphonobacter aquaeclarae</name>
    <dbReference type="NCBI Taxonomy" id="563176"/>
    <lineage>
        <taxon>Bacteria</taxon>
        <taxon>Pseudomonadati</taxon>
        <taxon>Bacteroidota</taxon>
        <taxon>Cytophagia</taxon>
        <taxon>Cytophagales</taxon>
        <taxon>Cytophagaceae</taxon>
        <taxon>Siphonobacter</taxon>
    </lineage>
</organism>
<dbReference type="Pfam" id="PF03331">
    <property type="entry name" value="LpxC"/>
    <property type="match status" value="2"/>
</dbReference>
<feature type="binding site" evidence="17">
    <location>
        <position position="79"/>
    </location>
    <ligand>
        <name>Zn(2+)</name>
        <dbReference type="ChEBI" id="CHEBI:29105"/>
    </ligand>
</feature>
<dbReference type="InterPro" id="IPR011334">
    <property type="entry name" value="UDP-acyl_GlcNac_deAcase_C"/>
</dbReference>
<name>A0A1G9NF92_9BACT</name>
<keyword evidence="11 17" id="KW-0443">Lipid metabolism</keyword>
<sequence>MNLKQHTIQKPVTVSGVGLHTGVVATMTFVPAPPDHGYKFQRIDLPGQPIVDADVDNVVDVSRGTTLEQNGARVHTVEHTLAALVGLQIDNCLIQLDGPEPPIMDGSSIKFIDALEDAGLAEQNVLRNYFEVPTEVRYRDKERDVEIAALPLDDYRVTVMVDYNSKVLSSQHATLNDLSLFKQEIAKSRTFCFLHELEALFKANLIKGGDLSNAIVIVDREFEDGELDHLASLLGKPRVSVIPGKGILNNVDLHYANEPARHKLLDVVGDLALVGRPLKAQILAARPGHAANVALAKKIKKLMLETQKPKIPTYDPKIPPIMDIKQISNLLAHRYPFQLIDKVIYMDENSVVGVKNVTINEPFFMGHFPNNPVMPGVLQIEAMAQTGGILVMSTVPDPENYWAYLAAIENCRFRRNVVPGDTVIFKCEFMAPMKRGIAKMHGQAWVAGQLVMESDMTASLVRKK</sequence>
<keyword evidence="5 18" id="KW-0963">Cytoplasm</keyword>
<dbReference type="InterPro" id="IPR029069">
    <property type="entry name" value="HotDog_dom_sf"/>
</dbReference>
<dbReference type="HAMAP" id="MF_00406">
    <property type="entry name" value="FabZ"/>
    <property type="match status" value="1"/>
</dbReference>
<evidence type="ECO:0000256" key="7">
    <source>
        <dbReference type="ARBA" id="ARBA00022556"/>
    </source>
</evidence>
<dbReference type="GO" id="GO:0009245">
    <property type="term" value="P:lipid A biosynthetic process"/>
    <property type="evidence" value="ECO:0007669"/>
    <property type="project" value="UniProtKB-UniRule"/>
</dbReference>
<evidence type="ECO:0000256" key="12">
    <source>
        <dbReference type="ARBA" id="ARBA00023239"/>
    </source>
</evidence>
<evidence type="ECO:0000256" key="11">
    <source>
        <dbReference type="ARBA" id="ARBA00023098"/>
    </source>
</evidence>
<feature type="active site" description="Proton donor" evidence="17">
    <location>
        <position position="289"/>
    </location>
</feature>
<dbReference type="NCBIfam" id="NF000582">
    <property type="entry name" value="PRK00006.1"/>
    <property type="match status" value="1"/>
</dbReference>
<comment type="function">
    <text evidence="14 18">Involved in unsaturated fatty acids biosynthesis. Catalyzes the dehydration of short chain beta-hydroxyacyl-ACPs and long chain saturated and unsaturated beta-hydroxyacyl-ACPs.</text>
</comment>
<evidence type="ECO:0000256" key="6">
    <source>
        <dbReference type="ARBA" id="ARBA00022516"/>
    </source>
</evidence>
<evidence type="ECO:0000256" key="14">
    <source>
        <dbReference type="ARBA" id="ARBA00025049"/>
    </source>
</evidence>
<dbReference type="RefSeq" id="WP_093201100.1">
    <property type="nucleotide sequence ID" value="NZ_FNGS01000003.1"/>
</dbReference>
<evidence type="ECO:0000256" key="3">
    <source>
        <dbReference type="ARBA" id="ARBA00004496"/>
    </source>
</evidence>
<dbReference type="Pfam" id="PF07977">
    <property type="entry name" value="FabA"/>
    <property type="match status" value="1"/>
</dbReference>
<feature type="binding site" evidence="17">
    <location>
        <position position="266"/>
    </location>
    <ligand>
        <name>Zn(2+)</name>
        <dbReference type="ChEBI" id="CHEBI:29105"/>
    </ligand>
</feature>
<dbReference type="EC" id="3.5.1.108" evidence="17"/>
<dbReference type="PANTHER" id="PTHR33694:SF1">
    <property type="entry name" value="UDP-3-O-ACYL-N-ACETYLGLUCOSAMINE DEACETYLASE 1, MITOCHONDRIAL-RELATED"/>
    <property type="match status" value="1"/>
</dbReference>
<dbReference type="HAMAP" id="MF_00388">
    <property type="entry name" value="LpxC"/>
    <property type="match status" value="1"/>
</dbReference>
<evidence type="ECO:0000256" key="18">
    <source>
        <dbReference type="HAMAP-Rule" id="MF_00406"/>
    </source>
</evidence>
<comment type="similarity">
    <text evidence="17">Belongs to the LpxC family.</text>
</comment>
<dbReference type="SUPFAM" id="SSF54637">
    <property type="entry name" value="Thioesterase/thiol ester dehydrase-isomerase"/>
    <property type="match status" value="1"/>
</dbReference>
<comment type="catalytic activity">
    <reaction evidence="18">
        <text>a (3R)-hydroxyacyl-[ACP] = a (2E)-enoyl-[ACP] + H2O</text>
        <dbReference type="Rhea" id="RHEA:13097"/>
        <dbReference type="Rhea" id="RHEA-COMP:9925"/>
        <dbReference type="Rhea" id="RHEA-COMP:9945"/>
        <dbReference type="ChEBI" id="CHEBI:15377"/>
        <dbReference type="ChEBI" id="CHEBI:78784"/>
        <dbReference type="ChEBI" id="CHEBI:78827"/>
        <dbReference type="EC" id="4.2.1.59"/>
    </reaction>
</comment>
<dbReference type="Proteomes" id="UP000198901">
    <property type="component" value="Unassembled WGS sequence"/>
</dbReference>
<evidence type="ECO:0000313" key="19">
    <source>
        <dbReference type="EMBL" id="SDL85172.1"/>
    </source>
</evidence>
<evidence type="ECO:0000256" key="1">
    <source>
        <dbReference type="ARBA" id="ARBA00001947"/>
    </source>
</evidence>
<evidence type="ECO:0000256" key="2">
    <source>
        <dbReference type="ARBA" id="ARBA00002923"/>
    </source>
</evidence>
<dbReference type="NCBIfam" id="NF009667">
    <property type="entry name" value="PRK13188.1"/>
    <property type="match status" value="1"/>
</dbReference>
<dbReference type="PANTHER" id="PTHR33694">
    <property type="entry name" value="UDP-3-O-ACYL-N-ACETYLGLUCOSAMINE DEACETYLASE 1, MITOCHONDRIAL-RELATED"/>
    <property type="match status" value="1"/>
</dbReference>
<comment type="pathway">
    <text evidence="4 17">Glycolipid biosynthesis; lipid IV(A) biosynthesis; lipid IV(A) from (3R)-3-hydroxytetradecanoyl-[acyl-carrier-protein] and UDP-N-acetyl-alpha-D-glucosamine: step 2/6.</text>
</comment>
<dbReference type="NCBIfam" id="TIGR00325">
    <property type="entry name" value="lpxC"/>
    <property type="match status" value="1"/>
</dbReference>
<dbReference type="AlphaFoldDB" id="A0A1G9NF92"/>
<comment type="subcellular location">
    <subcellularLocation>
        <location evidence="3 18">Cytoplasm</location>
    </subcellularLocation>
</comment>
<evidence type="ECO:0000256" key="13">
    <source>
        <dbReference type="ARBA" id="ARBA00024535"/>
    </source>
</evidence>
<keyword evidence="7 17" id="KW-0441">Lipid A biosynthesis</keyword>
<dbReference type="GO" id="GO:0005737">
    <property type="term" value="C:cytoplasm"/>
    <property type="evidence" value="ECO:0007669"/>
    <property type="project" value="UniProtKB-SubCell"/>
</dbReference>
<dbReference type="STRING" id="563176.SAMN04488090_1988"/>
<dbReference type="Gene3D" id="3.10.129.10">
    <property type="entry name" value="Hotdog Thioesterase"/>
    <property type="match status" value="1"/>
</dbReference>
<evidence type="ECO:0000256" key="5">
    <source>
        <dbReference type="ARBA" id="ARBA00022490"/>
    </source>
</evidence>
<keyword evidence="9 17" id="KW-0378">Hydrolase</keyword>
<evidence type="ECO:0000256" key="4">
    <source>
        <dbReference type="ARBA" id="ARBA00005002"/>
    </source>
</evidence>
<reference evidence="19 20" key="1">
    <citation type="submission" date="2016-10" db="EMBL/GenBank/DDBJ databases">
        <authorList>
            <person name="de Groot N.N."/>
        </authorList>
    </citation>
    <scope>NUCLEOTIDE SEQUENCE [LARGE SCALE GENOMIC DNA]</scope>
    <source>
        <strain evidence="19 20">DSM 21668</strain>
    </source>
</reference>
<dbReference type="GO" id="GO:0046872">
    <property type="term" value="F:metal ion binding"/>
    <property type="evidence" value="ECO:0007669"/>
    <property type="project" value="UniProtKB-KW"/>
</dbReference>
<comment type="catalytic activity">
    <reaction evidence="13 17">
        <text>a UDP-3-O-[(3R)-3-hydroxyacyl]-N-acetyl-alpha-D-glucosamine + H2O = a UDP-3-O-[(3R)-3-hydroxyacyl]-alpha-D-glucosamine + acetate</text>
        <dbReference type="Rhea" id="RHEA:67816"/>
        <dbReference type="ChEBI" id="CHEBI:15377"/>
        <dbReference type="ChEBI" id="CHEBI:30089"/>
        <dbReference type="ChEBI" id="CHEBI:137740"/>
        <dbReference type="ChEBI" id="CHEBI:173225"/>
        <dbReference type="EC" id="3.5.1.108"/>
    </reaction>
</comment>
<proteinExistence type="inferred from homology"/>
<keyword evidence="10 17" id="KW-0862">Zinc</keyword>
<dbReference type="InterPro" id="IPR013114">
    <property type="entry name" value="FabA_FabZ"/>
</dbReference>